<gene>
    <name evidence="1" type="ORF">psyc5s11_05900</name>
</gene>
<reference evidence="2" key="1">
    <citation type="submission" date="2021-07" db="EMBL/GenBank/DDBJ databases">
        <title>Complete genome sequencing of a Clostridium isolate.</title>
        <authorList>
            <person name="Ueki A."/>
            <person name="Tonouchi A."/>
        </authorList>
    </citation>
    <scope>NUCLEOTIDE SEQUENCE [LARGE SCALE GENOMIC DNA]</scope>
    <source>
        <strain evidence="2">C5S11</strain>
    </source>
</reference>
<name>A0ABM7SYI4_9CLOT</name>
<organism evidence="1 2">
    <name type="scientific">Clostridium gelidum</name>
    <dbReference type="NCBI Taxonomy" id="704125"/>
    <lineage>
        <taxon>Bacteria</taxon>
        <taxon>Bacillati</taxon>
        <taxon>Bacillota</taxon>
        <taxon>Clostridia</taxon>
        <taxon>Eubacteriales</taxon>
        <taxon>Clostridiaceae</taxon>
        <taxon>Clostridium</taxon>
    </lineage>
</organism>
<keyword evidence="2" id="KW-1185">Reference proteome</keyword>
<dbReference type="EMBL" id="AP024849">
    <property type="protein sequence ID" value="BCZ44523.1"/>
    <property type="molecule type" value="Genomic_DNA"/>
</dbReference>
<accession>A0ABM7SYI4</accession>
<proteinExistence type="predicted"/>
<evidence type="ECO:0000313" key="1">
    <source>
        <dbReference type="EMBL" id="BCZ44523.1"/>
    </source>
</evidence>
<protein>
    <submittedName>
        <fullName evidence="1">Uncharacterized protein</fullName>
    </submittedName>
</protein>
<sequence length="70" mass="8417">MLTNYKFYDRILLKIKYRTLIKRGGGKGPYETRQPVLYKVPIPVDIFLRDKKRIIKIALFLSKGFFYFNL</sequence>
<dbReference type="Proteomes" id="UP000824633">
    <property type="component" value="Chromosome"/>
</dbReference>
<evidence type="ECO:0000313" key="2">
    <source>
        <dbReference type="Proteomes" id="UP000824633"/>
    </source>
</evidence>